<keyword evidence="4" id="KW-0408">Iron</keyword>
<dbReference type="PANTHER" id="PTHR24304:SF2">
    <property type="entry name" value="24-HYDROXYCHOLESTEROL 7-ALPHA-HYDROXYLASE"/>
    <property type="match status" value="1"/>
</dbReference>
<dbReference type="GO" id="GO:0006699">
    <property type="term" value="P:bile acid biosynthetic process"/>
    <property type="evidence" value="ECO:0007669"/>
    <property type="project" value="TreeGrafter"/>
</dbReference>
<dbReference type="AlphaFoldDB" id="A0A5N4CR37"/>
<sequence>MTFVTEEEGINVFLKSKEVNFELAVQEPIYRTASIPKNIFLKLHEKLYVMLKGKLGSFSLYQFTGQLTEELHGQLKDLGTHGSRDLNSLVRQILYPATVNVLFKKGWFPTDERKIREFHQHFQAYDEGFQYGSQLPECLLR</sequence>
<evidence type="ECO:0000256" key="4">
    <source>
        <dbReference type="ARBA" id="ARBA00023004"/>
    </source>
</evidence>
<evidence type="ECO:0000313" key="5">
    <source>
        <dbReference type="EMBL" id="KAB1261312.1"/>
    </source>
</evidence>
<reference evidence="5 6" key="1">
    <citation type="journal article" date="2019" name="Mol. Ecol. Resour.">
        <title>Improving Illumina assemblies with Hi-C and long reads: an example with the North African dromedary.</title>
        <authorList>
            <person name="Elbers J.P."/>
            <person name="Rogers M.F."/>
            <person name="Perelman P.L."/>
            <person name="Proskuryakova A.A."/>
            <person name="Serdyukova N.A."/>
            <person name="Johnson W.E."/>
            <person name="Horin P."/>
            <person name="Corander J."/>
            <person name="Murphy D."/>
            <person name="Burger P.A."/>
        </authorList>
    </citation>
    <scope>NUCLEOTIDE SEQUENCE [LARGE SCALE GENOMIC DNA]</scope>
    <source>
        <strain evidence="5">Drom800</strain>
        <tissue evidence="5">Blood</tissue>
    </source>
</reference>
<dbReference type="GO" id="GO:0046872">
    <property type="term" value="F:metal ion binding"/>
    <property type="evidence" value="ECO:0007669"/>
    <property type="project" value="UniProtKB-KW"/>
</dbReference>
<evidence type="ECO:0000256" key="2">
    <source>
        <dbReference type="ARBA" id="ARBA00022617"/>
    </source>
</evidence>
<dbReference type="GO" id="GO:0042632">
    <property type="term" value="P:cholesterol homeostasis"/>
    <property type="evidence" value="ECO:0007669"/>
    <property type="project" value="TreeGrafter"/>
</dbReference>
<name>A0A5N4CR37_CAMDR</name>
<keyword evidence="2" id="KW-0349">Heme</keyword>
<dbReference type="InterPro" id="IPR050529">
    <property type="entry name" value="CYP450_sterol_14alpha_dmase"/>
</dbReference>
<evidence type="ECO:0000256" key="3">
    <source>
        <dbReference type="ARBA" id="ARBA00022723"/>
    </source>
</evidence>
<proteinExistence type="inferred from homology"/>
<evidence type="ECO:0000313" key="6">
    <source>
        <dbReference type="Proteomes" id="UP000299084"/>
    </source>
</evidence>
<dbReference type="Proteomes" id="UP000299084">
    <property type="component" value="Unassembled WGS sequence"/>
</dbReference>
<comment type="caution">
    <text evidence="5">The sequence shown here is derived from an EMBL/GenBank/DDBJ whole genome shotgun (WGS) entry which is preliminary data.</text>
</comment>
<dbReference type="EMBL" id="JWIN03000020">
    <property type="protein sequence ID" value="KAB1261312.1"/>
    <property type="molecule type" value="Genomic_DNA"/>
</dbReference>
<accession>A0A5N4CR37</accession>
<keyword evidence="6" id="KW-1185">Reference proteome</keyword>
<dbReference type="GO" id="GO:0008396">
    <property type="term" value="F:oxysterol 7-alpha-hydroxylase activity"/>
    <property type="evidence" value="ECO:0007669"/>
    <property type="project" value="TreeGrafter"/>
</dbReference>
<protein>
    <submittedName>
        <fullName evidence="5">24-hydroxycholesterol 7-alpha-hydroxylase</fullName>
    </submittedName>
</protein>
<dbReference type="STRING" id="9838.ENSCDRP00005025263"/>
<comment type="similarity">
    <text evidence="1">Belongs to the cytochrome P450 family.</text>
</comment>
<keyword evidence="3" id="KW-0479">Metal-binding</keyword>
<dbReference type="PANTHER" id="PTHR24304">
    <property type="entry name" value="CYTOCHROME P450 FAMILY 7"/>
    <property type="match status" value="1"/>
</dbReference>
<gene>
    <name evidence="5" type="ORF">Cadr_000021765</name>
</gene>
<organism evidence="5 6">
    <name type="scientific">Camelus dromedarius</name>
    <name type="common">Dromedary</name>
    <name type="synonym">Arabian camel</name>
    <dbReference type="NCBI Taxonomy" id="9838"/>
    <lineage>
        <taxon>Eukaryota</taxon>
        <taxon>Metazoa</taxon>
        <taxon>Chordata</taxon>
        <taxon>Craniata</taxon>
        <taxon>Vertebrata</taxon>
        <taxon>Euteleostomi</taxon>
        <taxon>Mammalia</taxon>
        <taxon>Eutheria</taxon>
        <taxon>Laurasiatheria</taxon>
        <taxon>Artiodactyla</taxon>
        <taxon>Tylopoda</taxon>
        <taxon>Camelidae</taxon>
        <taxon>Camelus</taxon>
    </lineage>
</organism>
<evidence type="ECO:0000256" key="1">
    <source>
        <dbReference type="ARBA" id="ARBA00010617"/>
    </source>
</evidence>